<dbReference type="AlphaFoldDB" id="A0A6N9TBC8"/>
<evidence type="ECO:0000256" key="1">
    <source>
        <dbReference type="ARBA" id="ARBA00006739"/>
    </source>
</evidence>
<accession>A0A6N9TBC8</accession>
<comment type="caution">
    <text evidence="4">The sequence shown here is derived from an EMBL/GenBank/DDBJ whole genome shotgun (WGS) entry which is preliminary data.</text>
</comment>
<name>A0A6N9TBC8_9ALTE</name>
<dbReference type="RefSeq" id="WP_163105193.1">
    <property type="nucleotide sequence ID" value="NZ_JAAAWO010000002.1"/>
</dbReference>
<comment type="similarity">
    <text evidence="1">Belongs to the glycosyltransferase 2 family.</text>
</comment>
<evidence type="ECO:0000313" key="5">
    <source>
        <dbReference type="Proteomes" id="UP000471381"/>
    </source>
</evidence>
<evidence type="ECO:0000313" key="4">
    <source>
        <dbReference type="EMBL" id="NDW14593.1"/>
    </source>
</evidence>
<evidence type="ECO:0000256" key="2">
    <source>
        <dbReference type="ARBA" id="ARBA00022676"/>
    </source>
</evidence>
<dbReference type="Proteomes" id="UP000471381">
    <property type="component" value="Unassembled WGS sequence"/>
</dbReference>
<keyword evidence="2" id="KW-0328">Glycosyltransferase</keyword>
<dbReference type="EMBL" id="JAAAWO010000002">
    <property type="protein sequence ID" value="NDW14593.1"/>
    <property type="molecule type" value="Genomic_DNA"/>
</dbReference>
<evidence type="ECO:0000256" key="3">
    <source>
        <dbReference type="ARBA" id="ARBA00022679"/>
    </source>
</evidence>
<dbReference type="PANTHER" id="PTHR43179:SF12">
    <property type="entry name" value="GALACTOFURANOSYLTRANSFERASE GLFT2"/>
    <property type="match status" value="1"/>
</dbReference>
<gene>
    <name evidence="4" type="ORF">GTQ48_03480</name>
</gene>
<organism evidence="4 5">
    <name type="scientific">Alteromonas genovensis</name>
    <dbReference type="NCBI Taxonomy" id="471225"/>
    <lineage>
        <taxon>Bacteria</taxon>
        <taxon>Pseudomonadati</taxon>
        <taxon>Pseudomonadota</taxon>
        <taxon>Gammaproteobacteria</taxon>
        <taxon>Alteromonadales</taxon>
        <taxon>Alteromonadaceae</taxon>
        <taxon>Alteromonas/Salinimonas group</taxon>
        <taxon>Alteromonas</taxon>
    </lineage>
</organism>
<proteinExistence type="inferred from homology"/>
<keyword evidence="3 4" id="KW-0808">Transferase</keyword>
<dbReference type="InterPro" id="IPR029044">
    <property type="entry name" value="Nucleotide-diphossugar_trans"/>
</dbReference>
<dbReference type="Gene3D" id="3.90.550.10">
    <property type="entry name" value="Spore Coat Polysaccharide Biosynthesis Protein SpsA, Chain A"/>
    <property type="match status" value="1"/>
</dbReference>
<dbReference type="SUPFAM" id="SSF53448">
    <property type="entry name" value="Nucleotide-diphospho-sugar transferases"/>
    <property type="match status" value="1"/>
</dbReference>
<dbReference type="CDD" id="cd02526">
    <property type="entry name" value="GT2_RfbF_like"/>
    <property type="match status" value="1"/>
</dbReference>
<protein>
    <submittedName>
        <fullName evidence="4">Glycosyltransferase</fullName>
    </submittedName>
</protein>
<keyword evidence="5" id="KW-1185">Reference proteome</keyword>
<reference evidence="4 5" key="1">
    <citation type="submission" date="2020-01" db="EMBL/GenBank/DDBJ databases">
        <title>Genomes of bacteria type strains.</title>
        <authorList>
            <person name="Chen J."/>
            <person name="Zhu S."/>
            <person name="Yang J."/>
        </authorList>
    </citation>
    <scope>NUCLEOTIDE SEQUENCE [LARGE SCALE GENOMIC DNA]</scope>
    <source>
        <strain evidence="4 5">LMG 24078</strain>
    </source>
</reference>
<sequence>MSIGIVVILYNPDVEHVNHLIDEFASDDWQIAIVDNSPHPTQLDLASNCIYSHYPSNLGIAEAQNIGLRALFSQSIGYCFLLDQDSSFSPVIAASLYKQFIALEKVSPVAAIGPAIHCQFSNTVQEGVIQKGKQISLGLKEVKQIIASGMLISQQAFEKVGEKESALFIDGVDHEWCWRAKRKGLKVYQSQLVSMPHRQGDDRVKVLGITFKQGTPVRLYYQLRNVLILSRRRYVPIYWKCRHLFAIPLRYIVNRFVFENGQERGQFMRKGLRDGIKKNYGPLK</sequence>
<dbReference type="GO" id="GO:0016757">
    <property type="term" value="F:glycosyltransferase activity"/>
    <property type="evidence" value="ECO:0007669"/>
    <property type="project" value="UniProtKB-KW"/>
</dbReference>
<dbReference type="PANTHER" id="PTHR43179">
    <property type="entry name" value="RHAMNOSYLTRANSFERASE WBBL"/>
    <property type="match status" value="1"/>
</dbReference>